<dbReference type="STRING" id="403673.A0A177WPG1"/>
<dbReference type="EC" id="2.7.-.-" evidence="4"/>
<dbReference type="PANTHER" id="PTHR12400:SF21">
    <property type="entry name" value="KINASE"/>
    <property type="match status" value="1"/>
</dbReference>
<proteinExistence type="inferred from homology"/>
<evidence type="ECO:0000256" key="2">
    <source>
        <dbReference type="ARBA" id="ARBA00022679"/>
    </source>
</evidence>
<dbReference type="GO" id="GO:0005737">
    <property type="term" value="C:cytoplasm"/>
    <property type="evidence" value="ECO:0007669"/>
    <property type="project" value="TreeGrafter"/>
</dbReference>
<dbReference type="InterPro" id="IPR005522">
    <property type="entry name" value="IPK"/>
</dbReference>
<dbReference type="OrthoDB" id="338650at2759"/>
<comment type="similarity">
    <text evidence="1 4">Belongs to the inositol phosphokinase (IPK) family.</text>
</comment>
<dbReference type="EMBL" id="DS022306">
    <property type="protein sequence ID" value="OAJ41752.1"/>
    <property type="molecule type" value="Genomic_DNA"/>
</dbReference>
<sequence length="354" mass="39170">MTEFIAPSAKLLKCTERSFVHQVAGHVDSFEPCTVSTTTTSPCLVKSTTLSEIAFYRHALSNYSNMYRLFMPQYFGHCSDPSMSDLPDSIPTIVEHPLTPILQHSPPRYAKLFLSDLTAGYSFPCISDIKVGVRLYGDGVSPEKRDLMILQSQITTSGSIGLRICGMKVFQPKTQTYDVYDRSFGRSILFESKKTSLEDNQTASFKLVRAGLEAFFTLAVPGQRGCTSHPDSLTPTMLSLNTPEGLKVQTIMTCTRDLLVQLRSVLKSIPLRIYGASVLLVYEGDPSAWNRAISQDSDCPVNSLSNLHPVQVHLLDFSHSSFVDDGQGPDTEVLFALDNLICIINSMLQDLTFT</sequence>
<dbReference type="GO" id="GO:0046854">
    <property type="term" value="P:phosphatidylinositol phosphate biosynthetic process"/>
    <property type="evidence" value="ECO:0007669"/>
    <property type="project" value="TreeGrafter"/>
</dbReference>
<dbReference type="SUPFAM" id="SSF56104">
    <property type="entry name" value="SAICAR synthase-like"/>
    <property type="match status" value="1"/>
</dbReference>
<name>A0A177WPG1_BATDL</name>
<organism evidence="5 6">
    <name type="scientific">Batrachochytrium dendrobatidis (strain JEL423)</name>
    <dbReference type="NCBI Taxonomy" id="403673"/>
    <lineage>
        <taxon>Eukaryota</taxon>
        <taxon>Fungi</taxon>
        <taxon>Fungi incertae sedis</taxon>
        <taxon>Chytridiomycota</taxon>
        <taxon>Chytridiomycota incertae sedis</taxon>
        <taxon>Chytridiomycetes</taxon>
        <taxon>Rhizophydiales</taxon>
        <taxon>Rhizophydiales incertae sedis</taxon>
        <taxon>Batrachochytrium</taxon>
    </lineage>
</organism>
<evidence type="ECO:0000313" key="6">
    <source>
        <dbReference type="Proteomes" id="UP000077115"/>
    </source>
</evidence>
<reference evidence="5 6" key="1">
    <citation type="submission" date="2006-10" db="EMBL/GenBank/DDBJ databases">
        <title>The Genome Sequence of Batrachochytrium dendrobatidis JEL423.</title>
        <authorList>
            <consortium name="The Broad Institute Genome Sequencing Platform"/>
            <person name="Birren B."/>
            <person name="Lander E."/>
            <person name="Galagan J."/>
            <person name="Cuomo C."/>
            <person name="Devon K."/>
            <person name="Jaffe D."/>
            <person name="Butler J."/>
            <person name="Alvarez P."/>
            <person name="Gnerre S."/>
            <person name="Grabherr M."/>
            <person name="Kleber M."/>
            <person name="Mauceli E."/>
            <person name="Brockman W."/>
            <person name="Young S."/>
            <person name="LaButti K."/>
            <person name="Sykes S."/>
            <person name="DeCaprio D."/>
            <person name="Crawford M."/>
            <person name="Koehrsen M."/>
            <person name="Engels R."/>
            <person name="Montgomery P."/>
            <person name="Pearson M."/>
            <person name="Howarth C."/>
            <person name="Larson L."/>
            <person name="White J."/>
            <person name="O'Leary S."/>
            <person name="Kodira C."/>
            <person name="Zeng Q."/>
            <person name="Yandava C."/>
            <person name="Alvarado L."/>
            <person name="Longcore J."/>
            <person name="James T."/>
        </authorList>
    </citation>
    <scope>NUCLEOTIDE SEQUENCE [LARGE SCALE GENOMIC DNA]</scope>
    <source>
        <strain evidence="5 6">JEL423</strain>
    </source>
</reference>
<evidence type="ECO:0000256" key="4">
    <source>
        <dbReference type="RuleBase" id="RU363090"/>
    </source>
</evidence>
<keyword evidence="3 4" id="KW-0418">Kinase</keyword>
<dbReference type="eggNOG" id="KOG1620">
    <property type="taxonomic scope" value="Eukaryota"/>
</dbReference>
<dbReference type="GO" id="GO:0032958">
    <property type="term" value="P:inositol phosphate biosynthetic process"/>
    <property type="evidence" value="ECO:0007669"/>
    <property type="project" value="InterPro"/>
</dbReference>
<dbReference type="Gene3D" id="3.30.470.160">
    <property type="entry name" value="Inositol polyphosphate kinase"/>
    <property type="match status" value="1"/>
</dbReference>
<accession>A0A177WPG1</accession>
<keyword evidence="2 4" id="KW-0808">Transferase</keyword>
<dbReference type="InterPro" id="IPR038286">
    <property type="entry name" value="IPK_sf"/>
</dbReference>
<reference evidence="5 6" key="2">
    <citation type="submission" date="2016-05" db="EMBL/GenBank/DDBJ databases">
        <title>Lineage-specific infection strategies underlie the spectrum of fungal disease in amphibians.</title>
        <authorList>
            <person name="Cuomo C.A."/>
            <person name="Farrer R.A."/>
            <person name="James T."/>
            <person name="Longcore J."/>
            <person name="Birren B."/>
        </authorList>
    </citation>
    <scope>NUCLEOTIDE SEQUENCE [LARGE SCALE GENOMIC DNA]</scope>
    <source>
        <strain evidence="5 6">JEL423</strain>
    </source>
</reference>
<protein>
    <recommendedName>
        <fullName evidence="4">Kinase</fullName>
        <ecNumber evidence="4">2.7.-.-</ecNumber>
    </recommendedName>
</protein>
<evidence type="ECO:0000256" key="3">
    <source>
        <dbReference type="ARBA" id="ARBA00022777"/>
    </source>
</evidence>
<dbReference type="Proteomes" id="UP000077115">
    <property type="component" value="Unassembled WGS sequence"/>
</dbReference>
<dbReference type="Pfam" id="PF03770">
    <property type="entry name" value="IPK"/>
    <property type="match status" value="2"/>
</dbReference>
<dbReference type="PANTHER" id="PTHR12400">
    <property type="entry name" value="INOSITOL POLYPHOSPHATE KINASE"/>
    <property type="match status" value="1"/>
</dbReference>
<dbReference type="GO" id="GO:0000828">
    <property type="term" value="F:inositol hexakisphosphate kinase activity"/>
    <property type="evidence" value="ECO:0007669"/>
    <property type="project" value="TreeGrafter"/>
</dbReference>
<gene>
    <name evidence="5" type="ORF">BDEG_25299</name>
</gene>
<dbReference type="GO" id="GO:0005634">
    <property type="term" value="C:nucleus"/>
    <property type="evidence" value="ECO:0007669"/>
    <property type="project" value="TreeGrafter"/>
</dbReference>
<dbReference type="AlphaFoldDB" id="A0A177WPG1"/>
<evidence type="ECO:0000256" key="1">
    <source>
        <dbReference type="ARBA" id="ARBA00007374"/>
    </source>
</evidence>
<evidence type="ECO:0000313" key="5">
    <source>
        <dbReference type="EMBL" id="OAJ41752.1"/>
    </source>
</evidence>
<dbReference type="VEuPathDB" id="FungiDB:BDEG_25299"/>